<name>A0A9W7T9P3_TRIRA</name>
<accession>A0A9W7T9P3</accession>
<feature type="non-terminal residue" evidence="1">
    <location>
        <position position="67"/>
    </location>
</feature>
<dbReference type="Proteomes" id="UP001059041">
    <property type="component" value="Linkage Group LG24"/>
</dbReference>
<sequence>FEDCTLHCSLIRLHHDMAHTHRTLSLHSDRQHQHHTTHHLGSKFCLLEIQTESVSALSSQCLHTPHI</sequence>
<reference evidence="1" key="1">
    <citation type="submission" date="2021-02" db="EMBL/GenBank/DDBJ databases">
        <title>Comparative genomics reveals that relaxation of natural selection precedes convergent phenotypic evolution of cavefish.</title>
        <authorList>
            <person name="Peng Z."/>
        </authorList>
    </citation>
    <scope>NUCLEOTIDE SEQUENCE</scope>
    <source>
        <tissue evidence="1">Muscle</tissue>
    </source>
</reference>
<proteinExistence type="predicted"/>
<protein>
    <submittedName>
        <fullName evidence="1">Uncharacterized protein</fullName>
    </submittedName>
</protein>
<comment type="caution">
    <text evidence="1">The sequence shown here is derived from an EMBL/GenBank/DDBJ whole genome shotgun (WGS) entry which is preliminary data.</text>
</comment>
<evidence type="ECO:0000313" key="2">
    <source>
        <dbReference type="Proteomes" id="UP001059041"/>
    </source>
</evidence>
<dbReference type="AlphaFoldDB" id="A0A9W7T9P3"/>
<organism evidence="1 2">
    <name type="scientific">Triplophysa rosa</name>
    <name type="common">Cave loach</name>
    <dbReference type="NCBI Taxonomy" id="992332"/>
    <lineage>
        <taxon>Eukaryota</taxon>
        <taxon>Metazoa</taxon>
        <taxon>Chordata</taxon>
        <taxon>Craniata</taxon>
        <taxon>Vertebrata</taxon>
        <taxon>Euteleostomi</taxon>
        <taxon>Actinopterygii</taxon>
        <taxon>Neopterygii</taxon>
        <taxon>Teleostei</taxon>
        <taxon>Ostariophysi</taxon>
        <taxon>Cypriniformes</taxon>
        <taxon>Nemacheilidae</taxon>
        <taxon>Triplophysa</taxon>
    </lineage>
</organism>
<feature type="non-terminal residue" evidence="1">
    <location>
        <position position="1"/>
    </location>
</feature>
<evidence type="ECO:0000313" key="1">
    <source>
        <dbReference type="EMBL" id="KAI7792204.1"/>
    </source>
</evidence>
<gene>
    <name evidence="1" type="ORF">IRJ41_024626</name>
</gene>
<keyword evidence="2" id="KW-1185">Reference proteome</keyword>
<dbReference type="EMBL" id="JAFHDT010000024">
    <property type="protein sequence ID" value="KAI7792204.1"/>
    <property type="molecule type" value="Genomic_DNA"/>
</dbReference>